<dbReference type="RefSeq" id="WP_075800233.1">
    <property type="nucleotide sequence ID" value="NZ_CP015584.1"/>
</dbReference>
<accession>A0A1L7AL75</accession>
<sequence>MPAPNPRIIEMVKQGLTTDAICAELGMRPRGLEHHITLARKMGLLPPSKFDPRRVDREAILNAWFAGMSRRQIVRAGIVGKARTVERVIETARNQGDPRAVFRERLPSVAVTEATVQKLRAEGLSLNKIAAAVGCHPSTVKKLLEGTVTTPEPVEPEPAPYTPPPIRRRVSALMEDQRMPELHRARKPASPGICERIPDPAAQARAVNRSPAVLSTRWADGWEGV</sequence>
<dbReference type="KEGG" id="rgi:RGI145_19430"/>
<name>A0A1L7AL75_9PROT</name>
<gene>
    <name evidence="1" type="ORF">RGI145_19430</name>
</gene>
<evidence type="ECO:0000313" key="2">
    <source>
        <dbReference type="Proteomes" id="UP000185494"/>
    </source>
</evidence>
<dbReference type="Proteomes" id="UP000185494">
    <property type="component" value="Chromosome 2"/>
</dbReference>
<dbReference type="EMBL" id="CP015584">
    <property type="protein sequence ID" value="APT59521.1"/>
    <property type="molecule type" value="Genomic_DNA"/>
</dbReference>
<evidence type="ECO:0000313" key="1">
    <source>
        <dbReference type="EMBL" id="APT59521.1"/>
    </source>
</evidence>
<reference evidence="1 2" key="1">
    <citation type="submission" date="2016-05" db="EMBL/GenBank/DDBJ databases">
        <title>Complete Genome and Methylome Analysis of Psychrotrophic Bacterial Isolates from Antarctic Lake Untersee.</title>
        <authorList>
            <person name="Fomenkov A."/>
            <person name="Akimov V.N."/>
            <person name="Vasilyeva L.V."/>
            <person name="Andersen D."/>
            <person name="Vincze T."/>
            <person name="Roberts R.J."/>
        </authorList>
    </citation>
    <scope>NUCLEOTIDE SEQUENCE [LARGE SCALE GENOMIC DNA]</scope>
    <source>
        <strain evidence="1 2">U14-5</strain>
    </source>
</reference>
<organism evidence="1 2">
    <name type="scientific">Roseomonas gilardii</name>
    <dbReference type="NCBI Taxonomy" id="257708"/>
    <lineage>
        <taxon>Bacteria</taxon>
        <taxon>Pseudomonadati</taxon>
        <taxon>Pseudomonadota</taxon>
        <taxon>Alphaproteobacteria</taxon>
        <taxon>Acetobacterales</taxon>
        <taxon>Roseomonadaceae</taxon>
        <taxon>Roseomonas</taxon>
    </lineage>
</organism>
<dbReference type="STRING" id="257708.RGI145_19430"/>
<proteinExistence type="predicted"/>
<dbReference type="AlphaFoldDB" id="A0A1L7AL75"/>
<protein>
    <submittedName>
        <fullName evidence="1">Uncharacterized protein</fullName>
    </submittedName>
</protein>